<sequence length="367" mass="39613">MKWSWRVARIAGIDVFIHATFFLLLGWIGFVHYLDRNSIVDAVVGAGFLLALFTVVVLHEFGHAFAARLYGIQTKNITLYPIGGVARLERIPEKPAQELVVALAGPAVNLVIGLILAGVLLLLGGIQPIESLTATEGPFLERLLVVNLFLAVFNMVPAFPMDGGRVLRALLAMRMTYPSATRLAATIGQGMALLFGFVGLFVNPFLILIAVFVWVGAEQEAAMVRLRSALAGVRVADVMVRRFQVLGPNDPIATASRAILDGFQTDFPVIENGGLVGVLCKNDLLDALARNQQGTIVRDVMRSRFHFAAPQQLVEQALQAVQGAECPVIPVLDGPALVGILTAENLGEFLAFQSNQAVPPQRPSFDV</sequence>
<evidence type="ECO:0000256" key="16">
    <source>
        <dbReference type="PIRSR" id="PIRSR006404-2"/>
    </source>
</evidence>
<evidence type="ECO:0000256" key="2">
    <source>
        <dbReference type="ARBA" id="ARBA00007931"/>
    </source>
</evidence>
<comment type="cofactor">
    <cofactor evidence="14 16">
        <name>Zn(2+)</name>
        <dbReference type="ChEBI" id="CHEBI:29105"/>
    </cofactor>
    <text evidence="14 16">Binds 1 zinc ion per subunit.</text>
</comment>
<accession>A0A809RF58</accession>
<dbReference type="SUPFAM" id="SSF54631">
    <property type="entry name" value="CBS-domain pair"/>
    <property type="match status" value="1"/>
</dbReference>
<feature type="transmembrane region" description="Helical" evidence="14">
    <location>
        <begin position="143"/>
        <end position="161"/>
    </location>
</feature>
<evidence type="ECO:0000313" key="20">
    <source>
        <dbReference type="Proteomes" id="UP000662873"/>
    </source>
</evidence>
<dbReference type="EMBL" id="AP021858">
    <property type="protein sequence ID" value="BBO23065.1"/>
    <property type="molecule type" value="Genomic_DNA"/>
</dbReference>
<dbReference type="CDD" id="cd06164">
    <property type="entry name" value="S2P-M50_SpoIVFB_CBS"/>
    <property type="match status" value="1"/>
</dbReference>
<evidence type="ECO:0000313" key="19">
    <source>
        <dbReference type="EMBL" id="BBO23065.1"/>
    </source>
</evidence>
<keyword evidence="6 14" id="KW-0479">Metal-binding</keyword>
<evidence type="ECO:0000256" key="5">
    <source>
        <dbReference type="ARBA" id="ARBA00022692"/>
    </source>
</evidence>
<reference evidence="19" key="1">
    <citation type="journal article" name="DNA Res.">
        <title>The physiological potential of anammox bacteria as revealed by their core genome structure.</title>
        <authorList>
            <person name="Okubo T."/>
            <person name="Toyoda A."/>
            <person name="Fukuhara K."/>
            <person name="Uchiyama I."/>
            <person name="Harigaya Y."/>
            <person name="Kuroiwa M."/>
            <person name="Suzuki T."/>
            <person name="Murakami Y."/>
            <person name="Suwa Y."/>
            <person name="Takami H."/>
        </authorList>
    </citation>
    <scope>NUCLEOTIDE SEQUENCE</scope>
    <source>
        <strain evidence="19">317325-2</strain>
    </source>
</reference>
<keyword evidence="12 17" id="KW-0129">CBS domain</keyword>
<dbReference type="GO" id="GO:0005886">
    <property type="term" value="C:plasma membrane"/>
    <property type="evidence" value="ECO:0007669"/>
    <property type="project" value="UniProtKB-SubCell"/>
</dbReference>
<name>A0A809RF58_9BACT</name>
<keyword evidence="11 14" id="KW-0482">Metalloprotease</keyword>
<keyword evidence="3 14" id="KW-1003">Cell membrane</keyword>
<proteinExistence type="inferred from homology"/>
<dbReference type="InterPro" id="IPR008915">
    <property type="entry name" value="Peptidase_M50"/>
</dbReference>
<feature type="binding site" evidence="16">
    <location>
        <position position="59"/>
    </location>
    <ligand>
        <name>Zn(2+)</name>
        <dbReference type="ChEBI" id="CHEBI:29105"/>
        <note>catalytic</note>
    </ligand>
</feature>
<dbReference type="PANTHER" id="PTHR39188">
    <property type="entry name" value="MEMBRANE-ASSOCIATED ZINC METALLOPROTEASE M50B"/>
    <property type="match status" value="1"/>
</dbReference>
<evidence type="ECO:0000256" key="10">
    <source>
        <dbReference type="ARBA" id="ARBA00022989"/>
    </source>
</evidence>
<dbReference type="Pfam" id="PF00571">
    <property type="entry name" value="CBS"/>
    <property type="match status" value="2"/>
</dbReference>
<evidence type="ECO:0000256" key="11">
    <source>
        <dbReference type="ARBA" id="ARBA00023049"/>
    </source>
</evidence>
<evidence type="ECO:0000259" key="18">
    <source>
        <dbReference type="PROSITE" id="PS51371"/>
    </source>
</evidence>
<gene>
    <name evidence="19" type="ORF">NPRO_06600</name>
</gene>
<dbReference type="PANTHER" id="PTHR39188:SF3">
    <property type="entry name" value="STAGE IV SPORULATION PROTEIN FB"/>
    <property type="match status" value="1"/>
</dbReference>
<evidence type="ECO:0000256" key="6">
    <source>
        <dbReference type="ARBA" id="ARBA00022723"/>
    </source>
</evidence>
<dbReference type="KEGG" id="npy:NPRO_06600"/>
<evidence type="ECO:0000256" key="17">
    <source>
        <dbReference type="PROSITE-ProRule" id="PRU00703"/>
    </source>
</evidence>
<dbReference type="PIRSF" id="PIRSF006404">
    <property type="entry name" value="UCP006404_Pept_M50_CBS"/>
    <property type="match status" value="1"/>
</dbReference>
<evidence type="ECO:0000256" key="12">
    <source>
        <dbReference type="ARBA" id="ARBA00023122"/>
    </source>
</evidence>
<keyword evidence="7" id="KW-0677">Repeat</keyword>
<evidence type="ECO:0000256" key="15">
    <source>
        <dbReference type="PIRSR" id="PIRSR006404-1"/>
    </source>
</evidence>
<dbReference type="Gene3D" id="3.10.580.10">
    <property type="entry name" value="CBS-domain"/>
    <property type="match status" value="2"/>
</dbReference>
<feature type="domain" description="CBS" evidence="18">
    <location>
        <begin position="239"/>
        <end position="294"/>
    </location>
</feature>
<protein>
    <recommendedName>
        <fullName evidence="14">Zinc metalloprotease</fullName>
    </recommendedName>
</protein>
<evidence type="ECO:0000256" key="4">
    <source>
        <dbReference type="ARBA" id="ARBA00022670"/>
    </source>
</evidence>
<organism evidence="19 20">
    <name type="scientific">Candidatus Nitrosymbiomonas proteolyticus</name>
    <dbReference type="NCBI Taxonomy" id="2608984"/>
    <lineage>
        <taxon>Bacteria</taxon>
        <taxon>Bacillati</taxon>
        <taxon>Armatimonadota</taxon>
        <taxon>Armatimonadota incertae sedis</taxon>
        <taxon>Candidatus Nitrosymbiomonas</taxon>
    </lineage>
</organism>
<keyword evidence="8 14" id="KW-0378">Hydrolase</keyword>
<keyword evidence="5 14" id="KW-0812">Transmembrane</keyword>
<evidence type="ECO:0000256" key="7">
    <source>
        <dbReference type="ARBA" id="ARBA00022737"/>
    </source>
</evidence>
<evidence type="ECO:0000256" key="8">
    <source>
        <dbReference type="ARBA" id="ARBA00022801"/>
    </source>
</evidence>
<dbReference type="GO" id="GO:0008237">
    <property type="term" value="F:metallopeptidase activity"/>
    <property type="evidence" value="ECO:0007669"/>
    <property type="project" value="UniProtKB-UniRule"/>
</dbReference>
<feature type="transmembrane region" description="Helical" evidence="14">
    <location>
        <begin position="12"/>
        <end position="33"/>
    </location>
</feature>
<evidence type="ECO:0000256" key="9">
    <source>
        <dbReference type="ARBA" id="ARBA00022833"/>
    </source>
</evidence>
<dbReference type="AlphaFoldDB" id="A0A809RF58"/>
<dbReference type="Proteomes" id="UP000662873">
    <property type="component" value="Chromosome"/>
</dbReference>
<feature type="transmembrane region" description="Helical" evidence="14">
    <location>
        <begin position="39"/>
        <end position="58"/>
    </location>
</feature>
<dbReference type="Pfam" id="PF02163">
    <property type="entry name" value="Peptidase_M50"/>
    <property type="match status" value="2"/>
</dbReference>
<dbReference type="GO" id="GO:0006508">
    <property type="term" value="P:proteolysis"/>
    <property type="evidence" value="ECO:0007669"/>
    <property type="project" value="UniProtKB-KW"/>
</dbReference>
<feature type="binding site" evidence="16">
    <location>
        <position position="63"/>
    </location>
    <ligand>
        <name>Zn(2+)</name>
        <dbReference type="ChEBI" id="CHEBI:29105"/>
        <note>catalytic</note>
    </ligand>
</feature>
<comment type="subcellular location">
    <subcellularLocation>
        <location evidence="1 14">Cell membrane</location>
        <topology evidence="1 14">Multi-pass membrane protein</topology>
    </subcellularLocation>
</comment>
<feature type="binding site" evidence="16">
    <location>
        <position position="162"/>
    </location>
    <ligand>
        <name>Zn(2+)</name>
        <dbReference type="ChEBI" id="CHEBI:29105"/>
        <note>catalytic</note>
    </ligand>
</feature>
<evidence type="ECO:0000256" key="1">
    <source>
        <dbReference type="ARBA" id="ARBA00004651"/>
    </source>
</evidence>
<evidence type="ECO:0000256" key="13">
    <source>
        <dbReference type="ARBA" id="ARBA00023136"/>
    </source>
</evidence>
<keyword evidence="4 14" id="KW-0645">Protease</keyword>
<dbReference type="PROSITE" id="PS51371">
    <property type="entry name" value="CBS"/>
    <property type="match status" value="1"/>
</dbReference>
<feature type="active site" evidence="15">
    <location>
        <position position="60"/>
    </location>
</feature>
<evidence type="ECO:0000256" key="3">
    <source>
        <dbReference type="ARBA" id="ARBA00022475"/>
    </source>
</evidence>
<keyword evidence="13 14" id="KW-0472">Membrane</keyword>
<dbReference type="GO" id="GO:0046872">
    <property type="term" value="F:metal ion binding"/>
    <property type="evidence" value="ECO:0007669"/>
    <property type="project" value="UniProtKB-UniRule"/>
</dbReference>
<keyword evidence="10 14" id="KW-1133">Transmembrane helix</keyword>
<feature type="transmembrane region" description="Helical" evidence="14">
    <location>
        <begin position="99"/>
        <end position="123"/>
    </location>
</feature>
<keyword evidence="9 14" id="KW-0862">Zinc</keyword>
<dbReference type="InterPro" id="IPR000644">
    <property type="entry name" value="CBS_dom"/>
</dbReference>
<evidence type="ECO:0000256" key="14">
    <source>
        <dbReference type="PIRNR" id="PIRNR006404"/>
    </source>
</evidence>
<feature type="transmembrane region" description="Helical" evidence="14">
    <location>
        <begin position="182"/>
        <end position="215"/>
    </location>
</feature>
<comment type="similarity">
    <text evidence="2 14">Belongs to the peptidase M50B family.</text>
</comment>
<dbReference type="InterPro" id="IPR016483">
    <property type="entry name" value="UCP006404_Pept_M50_CBS"/>
</dbReference>
<dbReference type="InterPro" id="IPR046342">
    <property type="entry name" value="CBS_dom_sf"/>
</dbReference>